<dbReference type="EMBL" id="CAUWAG010000010">
    <property type="protein sequence ID" value="CAJ2507897.1"/>
    <property type="molecule type" value="Genomic_DNA"/>
</dbReference>
<reference evidence="1" key="1">
    <citation type="submission" date="2023-10" db="EMBL/GenBank/DDBJ databases">
        <authorList>
            <person name="Hackl T."/>
        </authorList>
    </citation>
    <scope>NUCLEOTIDE SEQUENCE</scope>
</reference>
<gene>
    <name evidence="1" type="ORF">KHLLAP_LOCUS8365</name>
</gene>
<comment type="caution">
    <text evidence="1">The sequence shown here is derived from an EMBL/GenBank/DDBJ whole genome shotgun (WGS) entry which is preliminary data.</text>
</comment>
<organism evidence="1 2">
    <name type="scientific">Anthostomella pinea</name>
    <dbReference type="NCBI Taxonomy" id="933095"/>
    <lineage>
        <taxon>Eukaryota</taxon>
        <taxon>Fungi</taxon>
        <taxon>Dikarya</taxon>
        <taxon>Ascomycota</taxon>
        <taxon>Pezizomycotina</taxon>
        <taxon>Sordariomycetes</taxon>
        <taxon>Xylariomycetidae</taxon>
        <taxon>Xylariales</taxon>
        <taxon>Xylariaceae</taxon>
        <taxon>Anthostomella</taxon>
    </lineage>
</organism>
<accession>A0AAI8VNK5</accession>
<dbReference type="Proteomes" id="UP001295740">
    <property type="component" value="Unassembled WGS sequence"/>
</dbReference>
<dbReference type="AlphaFoldDB" id="A0AAI8VNK5"/>
<sequence length="198" mass="22183">MAAPLLFCTAEEAKPFVHKVMAVKLQGTDESLFNLVESRAGPRRDAEAQSQRQSQRCFKRALGQDEAFGAEFIGAPEHECQAWALEMQARHNFIEQDLIGIADARSARDGTLLIQFYGRAPGLECGDDKGVFPRETETNTWHGFRIDYREAERVSASLQFGASEVVYPVYFGRKEELTDERGVFDVARAERICGGEES</sequence>
<proteinExistence type="predicted"/>
<keyword evidence="2" id="KW-1185">Reference proteome</keyword>
<name>A0AAI8VNK5_9PEZI</name>
<evidence type="ECO:0000313" key="2">
    <source>
        <dbReference type="Proteomes" id="UP001295740"/>
    </source>
</evidence>
<evidence type="ECO:0000313" key="1">
    <source>
        <dbReference type="EMBL" id="CAJ2507897.1"/>
    </source>
</evidence>
<protein>
    <submittedName>
        <fullName evidence="1">Uu.00g090830.m01.CDS01</fullName>
    </submittedName>
</protein>